<accession>A0A0V1C123</accession>
<gene>
    <name evidence="4" type="primary">CCDC149</name>
    <name evidence="4" type="ORF">T01_488</name>
</gene>
<proteinExistence type="inferred from homology"/>
<dbReference type="FunCoup" id="A0A0V1C123">
    <property type="interactions" value="472"/>
</dbReference>
<sequence>MFHRIEKATSKRNNACNENSATKYFGVRSSLNFNSAKIQLMSSLKSSSSSTEWRSIIFRMYVGCMHHCHYLRRSSVSLLGIIGFFLSRWPMESNLRLLEENEKLSNEYKLAQLKLDRKAEALLIISQELASCQDERDNLQRKCAELALKCREQRRLLKAQKIREQQAEQTSRKDQADILQTLNRCLRQKLASLETAKNEKEKYHQNDCACSEAEMLKNLEILTTKNSQLVKDLKMVLCEKEELTIERDGYQTKFNKVNQELYALLNGSGNNIPDVEDLLSENRFLKQQVESLKEENLTSKTILSKYKKAIEKRKGVMRFGFSAAGDSSSNDKAGVAPLTTPTVKQTTVANSTDVPLYTIKQIVQAIEKDRNTNCLNLDYRQISHMLLDAINDKTVAVMHLRKANKIYGQKLPMMIDHSWTTSDMLILKCKADTCESEPFFKTRRPTYEKENVEKNRMRKSSQPILALKNATNKFKLIKAGLFSTLHKNNRRKKLNEYFGCFFSYKLALIITLLFLKKYDNIITQLQGNVVVVVHRCVLWTATTNTTAIAPTISATPATDTSTTG</sequence>
<feature type="coiled-coil region" evidence="3">
    <location>
        <begin position="94"/>
        <end position="156"/>
    </location>
</feature>
<dbReference type="PANTHER" id="PTHR21682:SF2">
    <property type="entry name" value="COILED-COIL DOMAIN-CONTAINING PROTEIN 149"/>
    <property type="match status" value="1"/>
</dbReference>
<comment type="caution">
    <text evidence="4">The sequence shown here is derived from an EMBL/GenBank/DDBJ whole genome shotgun (WGS) entry which is preliminary data.</text>
</comment>
<reference evidence="4 5" key="1">
    <citation type="submission" date="2015-01" db="EMBL/GenBank/DDBJ databases">
        <title>Evolution of Trichinella species and genotypes.</title>
        <authorList>
            <person name="Korhonen P.K."/>
            <person name="Edoardo P."/>
            <person name="Giuseppe L.R."/>
            <person name="Gasser R.B."/>
        </authorList>
    </citation>
    <scope>NUCLEOTIDE SEQUENCE [LARGE SCALE GENOMIC DNA]</scope>
    <source>
        <strain evidence="4">ISS3</strain>
    </source>
</reference>
<name>A0A0V1C123_TRISP</name>
<dbReference type="eggNOG" id="KOG4687">
    <property type="taxonomic scope" value="Eukaryota"/>
</dbReference>
<evidence type="ECO:0000313" key="4">
    <source>
        <dbReference type="EMBL" id="KRY43049.1"/>
    </source>
</evidence>
<evidence type="ECO:0000256" key="1">
    <source>
        <dbReference type="ARBA" id="ARBA00005872"/>
    </source>
</evidence>
<protein>
    <submittedName>
        <fullName evidence="4">Coiled-coil domain-containing protein</fullName>
    </submittedName>
</protein>
<dbReference type="AlphaFoldDB" id="A0A0V1C123"/>
<keyword evidence="2 3" id="KW-0175">Coiled coil</keyword>
<evidence type="ECO:0000313" key="5">
    <source>
        <dbReference type="Proteomes" id="UP000054776"/>
    </source>
</evidence>
<dbReference type="Pfam" id="PF09789">
    <property type="entry name" value="CC149"/>
    <property type="match status" value="1"/>
</dbReference>
<dbReference type="OrthoDB" id="5917629at2759"/>
<feature type="coiled-coil region" evidence="3">
    <location>
        <begin position="240"/>
        <end position="295"/>
    </location>
</feature>
<dbReference type="PANTHER" id="PTHR21682">
    <property type="entry name" value="COILED-COIL DOMAIN-CONTAINING PROTEIN 149"/>
    <property type="match status" value="1"/>
</dbReference>
<dbReference type="InParanoid" id="A0A0V1C123"/>
<organism evidence="4 5">
    <name type="scientific">Trichinella spiralis</name>
    <name type="common">Trichina worm</name>
    <dbReference type="NCBI Taxonomy" id="6334"/>
    <lineage>
        <taxon>Eukaryota</taxon>
        <taxon>Metazoa</taxon>
        <taxon>Ecdysozoa</taxon>
        <taxon>Nematoda</taxon>
        <taxon>Enoplea</taxon>
        <taxon>Dorylaimia</taxon>
        <taxon>Trichinellida</taxon>
        <taxon>Trichinellidae</taxon>
        <taxon>Trichinella</taxon>
    </lineage>
</organism>
<evidence type="ECO:0000256" key="2">
    <source>
        <dbReference type="ARBA" id="ARBA00023054"/>
    </source>
</evidence>
<keyword evidence="5" id="KW-1185">Reference proteome</keyword>
<dbReference type="EMBL" id="JYDH01000002">
    <property type="protein sequence ID" value="KRY43049.1"/>
    <property type="molecule type" value="Genomic_DNA"/>
</dbReference>
<dbReference type="Proteomes" id="UP000054776">
    <property type="component" value="Unassembled WGS sequence"/>
</dbReference>
<dbReference type="InterPro" id="IPR019179">
    <property type="entry name" value="CC149"/>
</dbReference>
<evidence type="ECO:0000256" key="3">
    <source>
        <dbReference type="SAM" id="Coils"/>
    </source>
</evidence>
<comment type="similarity">
    <text evidence="1">Belongs to the CCDC149 family.</text>
</comment>